<dbReference type="InterPro" id="IPR014043">
    <property type="entry name" value="Acyl_transferase_dom"/>
</dbReference>
<dbReference type="InterPro" id="IPR057326">
    <property type="entry name" value="KR_dom"/>
</dbReference>
<dbReference type="Gene3D" id="3.30.559.10">
    <property type="entry name" value="Chloramphenicol acetyltransferase-like domain"/>
    <property type="match status" value="2"/>
</dbReference>
<dbReference type="InterPro" id="IPR014031">
    <property type="entry name" value="Ketoacyl_synth_C"/>
</dbReference>
<dbReference type="InterPro" id="IPR001031">
    <property type="entry name" value="Thioesterase"/>
</dbReference>
<evidence type="ECO:0000256" key="3">
    <source>
        <dbReference type="ARBA" id="ARBA00022553"/>
    </source>
</evidence>
<dbReference type="RefSeq" id="WP_197690213.1">
    <property type="nucleotide sequence ID" value="NZ_JADQUD010000032.1"/>
</dbReference>
<feature type="domain" description="Carrier" evidence="6">
    <location>
        <begin position="1229"/>
        <end position="1303"/>
    </location>
</feature>
<keyword evidence="5" id="KW-0511">Multifunctional enzyme</keyword>
<keyword evidence="9" id="KW-1185">Reference proteome</keyword>
<dbReference type="SUPFAM" id="SSF51735">
    <property type="entry name" value="NAD(P)-binding Rossmann-fold domains"/>
    <property type="match status" value="1"/>
</dbReference>
<dbReference type="SMART" id="SM00827">
    <property type="entry name" value="PKS_AT"/>
    <property type="match status" value="1"/>
</dbReference>
<dbReference type="SUPFAM" id="SSF52777">
    <property type="entry name" value="CoA-dependent acyltransferases"/>
    <property type="match status" value="4"/>
</dbReference>
<dbReference type="InterPro" id="IPR016035">
    <property type="entry name" value="Acyl_Trfase/lysoPLipase"/>
</dbReference>
<feature type="domain" description="Ketosynthase family 3 (KS3)" evidence="7">
    <location>
        <begin position="6"/>
        <end position="421"/>
    </location>
</feature>
<dbReference type="InterPro" id="IPR001242">
    <property type="entry name" value="Condensation_dom"/>
</dbReference>
<evidence type="ECO:0000256" key="2">
    <source>
        <dbReference type="ARBA" id="ARBA00022450"/>
    </source>
</evidence>
<dbReference type="InterPro" id="IPR014030">
    <property type="entry name" value="Ketoacyl_synth_N"/>
</dbReference>
<dbReference type="SUPFAM" id="SSF55048">
    <property type="entry name" value="Probable ACP-binding domain of malonyl-CoA ACP transacylase"/>
    <property type="match status" value="1"/>
</dbReference>
<evidence type="ECO:0000256" key="5">
    <source>
        <dbReference type="ARBA" id="ARBA00023268"/>
    </source>
</evidence>
<evidence type="ECO:0000313" key="9">
    <source>
        <dbReference type="Proteomes" id="UP000615580"/>
    </source>
</evidence>
<keyword evidence="3" id="KW-0597">Phosphoprotein</keyword>
<dbReference type="SUPFAM" id="SSF53901">
    <property type="entry name" value="Thiolase-like"/>
    <property type="match status" value="1"/>
</dbReference>
<organism evidence="8 9">
    <name type="scientific">Corynebacterium belfantii</name>
    <dbReference type="NCBI Taxonomy" id="2014537"/>
    <lineage>
        <taxon>Bacteria</taxon>
        <taxon>Bacillati</taxon>
        <taxon>Actinomycetota</taxon>
        <taxon>Actinomycetes</taxon>
        <taxon>Mycobacteriales</taxon>
        <taxon>Corynebacteriaceae</taxon>
        <taxon>Corynebacterium</taxon>
    </lineage>
</organism>
<comment type="cofactor">
    <cofactor evidence="1">
        <name>pantetheine 4'-phosphate</name>
        <dbReference type="ChEBI" id="CHEBI:47942"/>
    </cofactor>
</comment>
<dbReference type="InterPro" id="IPR016036">
    <property type="entry name" value="Malonyl_transacylase_ACP-bd"/>
</dbReference>
<dbReference type="Gene3D" id="1.10.1200.10">
    <property type="entry name" value="ACP-like"/>
    <property type="match status" value="3"/>
</dbReference>
<name>A0ABS0LD67_9CORY</name>
<dbReference type="GO" id="GO:0016746">
    <property type="term" value="F:acyltransferase activity"/>
    <property type="evidence" value="ECO:0007669"/>
    <property type="project" value="UniProtKB-KW"/>
</dbReference>
<dbReference type="Gene3D" id="3.40.50.1820">
    <property type="entry name" value="alpha/beta hydrolase"/>
    <property type="match status" value="1"/>
</dbReference>
<protein>
    <submittedName>
        <fullName evidence="8">Acyltransferase domain-containing protein</fullName>
    </submittedName>
</protein>
<dbReference type="Gene3D" id="3.40.50.720">
    <property type="entry name" value="NAD(P)-binding Rossmann-like Domain"/>
    <property type="match status" value="1"/>
</dbReference>
<dbReference type="InterPro" id="IPR016039">
    <property type="entry name" value="Thiolase-like"/>
</dbReference>
<dbReference type="PROSITE" id="PS50075">
    <property type="entry name" value="CARRIER"/>
    <property type="match status" value="3"/>
</dbReference>
<dbReference type="Pfam" id="PF00668">
    <property type="entry name" value="Condensation"/>
    <property type="match status" value="2"/>
</dbReference>
<dbReference type="InterPro" id="IPR036291">
    <property type="entry name" value="NAD(P)-bd_dom_sf"/>
</dbReference>
<dbReference type="InterPro" id="IPR020806">
    <property type="entry name" value="PKS_PP-bd"/>
</dbReference>
<dbReference type="InterPro" id="IPR023213">
    <property type="entry name" value="CAT-like_dom_sf"/>
</dbReference>
<dbReference type="Pfam" id="PF02801">
    <property type="entry name" value="Ketoacyl-synt_C"/>
    <property type="match status" value="1"/>
</dbReference>
<dbReference type="PROSITE" id="PS00012">
    <property type="entry name" value="PHOSPHOPANTETHEINE"/>
    <property type="match status" value="3"/>
</dbReference>
<dbReference type="Gene3D" id="3.40.47.10">
    <property type="match status" value="1"/>
</dbReference>
<dbReference type="InterPro" id="IPR036736">
    <property type="entry name" value="ACP-like_sf"/>
</dbReference>
<dbReference type="SMART" id="SM00823">
    <property type="entry name" value="PKS_PP"/>
    <property type="match status" value="2"/>
</dbReference>
<dbReference type="SMART" id="SM00825">
    <property type="entry name" value="PKS_KS"/>
    <property type="match status" value="1"/>
</dbReference>
<dbReference type="Pfam" id="PF00698">
    <property type="entry name" value="Acyl_transf_1"/>
    <property type="match status" value="1"/>
</dbReference>
<evidence type="ECO:0000259" key="7">
    <source>
        <dbReference type="PROSITE" id="PS52004"/>
    </source>
</evidence>
<dbReference type="InterPro" id="IPR020841">
    <property type="entry name" value="PKS_Beta-ketoAc_synthase_dom"/>
</dbReference>
<dbReference type="PROSITE" id="PS52004">
    <property type="entry name" value="KS3_2"/>
    <property type="match status" value="1"/>
</dbReference>
<feature type="domain" description="Carrier" evidence="6">
    <location>
        <begin position="2279"/>
        <end position="2353"/>
    </location>
</feature>
<dbReference type="InterPro" id="IPR029058">
    <property type="entry name" value="AB_hydrolase_fold"/>
</dbReference>
<sequence>MTTFASTDIAVVAAECRFPGINTMAELHQQLCSGTPVTHSVPDTGHSDFVPVGTTMDNIEFFDPAPFGMSKREAELLEPQARLLHELCLQALDSAGHGFGRGIEQAGVIMGGTHAAFLHDRFPDFDPVGIHDPIETMEASLGSYTDYLATGIAHRLSLTGPAFTVQTACSTSLVAIHLGVQQLLLGESDLVLAGGATIHVPQGHGYQHIPDGPFSADGFTRPYSAQSSGAVFTQGAGVVALRRARDAEADGDPILAVIRGTAVNNDGGRSAGLVAPSMHAHAEVIKEAHAMADISPRQVTYVEGHGTGTRVGDPLEFAAFAEVFGSASTPWCTLGSAKAILGHTEAAAGVASMIAVIGSLQAREIPGTIGTGEPSPDLVLEGSALRLADRTQPWGTPDEELIAGISSLGFGGTNCHVVVAQAPQRVEKTPQRPQSFTVLPISAATSGAANAMTTELSQWAHSNPERLADAAWTLQHGRHTMAYKSAIVVDPHGTTVDSFEACHSPHTARVLFAFPGGGAQKTGMLEQIVRVSPRWRAEFESIARAFNTHLDGDIRAVCAPQFYGCSPVDAADPILGLPALIAAEILCAQMLTAAGITPHGVIGHSTGEYAAAIAAGALTIDQLAPLIAARSTELARMRSGAMVRVRASAAELEQVLVQFPSVEISAWNSPRSTVLAGDTDTMNAVVAQLGSSAELVPVTVAAHSTFVEPALPAVRAAAQQLQAHTPIAPVFSAATASRVTTAQLADPEFWAQHMRQPVRFHDALTTAVDELGGPVVVINVGPGATLASLTRESGLEGISATVTTAGDDRLLSEQSIAGAVAQLYTSGVPLEVAQGAITELPPYQFDRLHLWPEKAERTPSAQPSLWYRLHSRRIPRRSAQSSAAEYQLVRHAINADPHDHAAAVADCCAVLVAHARTAQRHDVVVLECTDSTTAGIVAAAARSCCDELGIRAVATSGDVSDHDVVYALAHGAAVITHNGTTSTYEVSLRTEQPRASKGTLPSTVVILGGRGRIGQVLAHACQEAGIEVVIGTRREGIGHVDPSDPQDLARLLREHGCGCSTAVIVATGVVGEQAFAEASDTDAACVRHHWQAKPQVVAAVREACELLGDAAPGHVVVMSSLAAYTGGVGLAAYAAANRAAECVVAPGTDTRWSVVASDGWRSGAQNSFGRKLLRQSLSQDQGVAAVMSVLASALDGIALLTTRDADGASFVGADTAEGAQEHASVQAVVSSGSVAEDVKQMWSQSLGVDVDDSADFFDLGGSSLQATKLLADVRDRFGVDIRLRHLLAQPSISAMVERIHSQRGEVPEAPVAPETPATSVDTWPLTPVQRAYMTGRTHSFGLNAAACHSFVETLVPEIESFDSEALNRAVSTVIDRHPMLRAVVDVEGHHALIPSAYRVPVTDCRRSANPEQALQRWREKYSTRESAADQWPLVSLAVAYAPDGVHVGWSVDVLVCDASSFGILFDEISTAYRGQALPPAPQRHFAEHVAAVHTSAKDREFWESQLSTLPPALALGEPAGENESFHRLTYALDAVQAERLEQAAKEHKTTVTSLFLWAYAKALSDYTGQGDMSLMLTVFDRAEEFAGVIGDFTSLVPCPIRWKDGGDSIAAVSTSLFDALDHSSMPGPDIVARKSAQDATAFRLPVVFTSTIGTQVDGGAHDGLGTMIGGASQTPQVVLDHQVFQWGGTLHAQFDAVESVLDAEALERFLAIYRGYLDQIAPVSQPVASQPDSADVIAVWEQILGVSEVCAQSQWAQCGGDSLDAIRVVAALRRIGVHTSVEEILGGITPDELGGKRTEVDVVTVRRHPMGEPFVLTPLQQAYLVGADGGWDFSHHSAHFYVDYADPDATGEQMIHAVRALIRHQPMLRAIVTDDGHQLILDADDPQVATPPVEVVDLCDATADEVDRAINEVRESWSVAPVDPRSWPTFRILVHELPEGGSRIHVQASLLFVDGWSFYLFFDQLFTFLDNPNTVLPRASLSFADYVATVAELDAQQREDDTQWWRQRLADLPQPAALPIARPDSYDGIVGMHRDAGRLTTQRAQEFFRICQEHNTTPTAVIGAAWAQAVCALSGDEELLMAVLYFNRKAIAEDVDRVLGPFATTALVHCTPQHWGTDQPAGFAGALATSLSHASVSGIEVARMVSRHRSNHDVVAPVVFTSTLGFDDQASAAATARVDETDVFERVVTPQVLLDLQASMENGSVAINLDSPRGAFNPEATAALLDHVLCQVNAYIDNAGHFEPETTATAALHQWAQPRDDHAVAVHDDRTAQRSLARCCSPESLAAVTSEFSHVLGQDCAAETNMYDAGGDSLSMVRIIARLRANQRLEITPEAFLSDPTPAGVAARAAYELDPDIHVLPLADGTGEPLYLLHPSGGDVLCYMGLARELQGRPVYAVADPGLEDTPMPVDLDAVALTYGRVIMAHRAGLAATGTHGVHETTTGYLIGGWSMGGTVAQRVAVQWRDQGIAVGALVLIDSNSPDRIRALTGMNDREVDAEFARRYLRSLQAFGANTVDASEVTESDPASGVARALAGQGLALKDVERRISVFTRHLAGLAQLRARPLVDVPTLLVIAEHQSPANSGVGMGVDDARDTEHLGWGDNLPTSTTEIVVPGHHYSVLSAPGLEIISEQIRELLA</sequence>
<dbReference type="SUPFAM" id="SSF52151">
    <property type="entry name" value="FabD/lysophospholipase-like"/>
    <property type="match status" value="1"/>
</dbReference>
<dbReference type="Pfam" id="PF00975">
    <property type="entry name" value="Thioesterase"/>
    <property type="match status" value="1"/>
</dbReference>
<dbReference type="Pfam" id="PF16197">
    <property type="entry name" value="KAsynt_C_assoc"/>
    <property type="match status" value="1"/>
</dbReference>
<reference evidence="8 9" key="1">
    <citation type="journal article" date="2020" name="J. Clin. Microbiol.">
        <title>Assessing the Genetic Diversity of Austrian Corynebacterium diphtheriae Clinical Isolates, 2011-2019.</title>
        <authorList>
            <person name="Schaeffer J."/>
            <person name="Huhulescu S."/>
            <person name="Stoeger A."/>
            <person name="Allerberger F."/>
            <person name="Ruppitsch W."/>
        </authorList>
    </citation>
    <scope>NUCLEOTIDE SEQUENCE [LARGE SCALE GENOMIC DNA]</scope>
    <source>
        <strain evidence="8 9">04-17</strain>
    </source>
</reference>
<dbReference type="Gene3D" id="3.30.70.3290">
    <property type="match status" value="1"/>
</dbReference>
<keyword evidence="8" id="KW-0012">Acyltransferase</keyword>
<dbReference type="InterPro" id="IPR009081">
    <property type="entry name" value="PP-bd_ACP"/>
</dbReference>
<dbReference type="SUPFAM" id="SSF47336">
    <property type="entry name" value="ACP-like"/>
    <property type="match status" value="3"/>
</dbReference>
<keyword evidence="2" id="KW-0596">Phosphopantetheine</keyword>
<dbReference type="PANTHER" id="PTHR43775:SF37">
    <property type="entry name" value="SI:DKEY-61P9.11"/>
    <property type="match status" value="1"/>
</dbReference>
<dbReference type="InterPro" id="IPR018201">
    <property type="entry name" value="Ketoacyl_synth_AS"/>
</dbReference>
<accession>A0ABS0LD67</accession>
<feature type="domain" description="Carrier" evidence="6">
    <location>
        <begin position="1727"/>
        <end position="1801"/>
    </location>
</feature>
<dbReference type="SMART" id="SM00822">
    <property type="entry name" value="PKS_KR"/>
    <property type="match status" value="1"/>
</dbReference>
<dbReference type="InterPro" id="IPR050091">
    <property type="entry name" value="PKS_NRPS_Biosynth_Enz"/>
</dbReference>
<evidence type="ECO:0000256" key="4">
    <source>
        <dbReference type="ARBA" id="ARBA00022679"/>
    </source>
</evidence>
<dbReference type="PROSITE" id="PS00606">
    <property type="entry name" value="KS3_1"/>
    <property type="match status" value="1"/>
</dbReference>
<proteinExistence type="predicted"/>
<dbReference type="PANTHER" id="PTHR43775">
    <property type="entry name" value="FATTY ACID SYNTHASE"/>
    <property type="match status" value="1"/>
</dbReference>
<dbReference type="SMART" id="SM00824">
    <property type="entry name" value="PKS_TE"/>
    <property type="match status" value="1"/>
</dbReference>
<dbReference type="InterPro" id="IPR020802">
    <property type="entry name" value="TesA-like"/>
</dbReference>
<keyword evidence="4" id="KW-0808">Transferase</keyword>
<dbReference type="SUPFAM" id="SSF53474">
    <property type="entry name" value="alpha/beta-Hydrolases"/>
    <property type="match status" value="1"/>
</dbReference>
<dbReference type="InterPro" id="IPR032821">
    <property type="entry name" value="PKS_assoc"/>
</dbReference>
<evidence type="ECO:0000259" key="6">
    <source>
        <dbReference type="PROSITE" id="PS50075"/>
    </source>
</evidence>
<gene>
    <name evidence="8" type="ORF">I4J41_08385</name>
</gene>
<dbReference type="Pfam" id="PF00550">
    <property type="entry name" value="PP-binding"/>
    <property type="match status" value="3"/>
</dbReference>
<evidence type="ECO:0000313" key="8">
    <source>
        <dbReference type="EMBL" id="MBG9354605.1"/>
    </source>
</evidence>
<dbReference type="CDD" id="cd00833">
    <property type="entry name" value="PKS"/>
    <property type="match status" value="1"/>
</dbReference>
<dbReference type="Pfam" id="PF00109">
    <property type="entry name" value="ketoacyl-synt"/>
    <property type="match status" value="1"/>
</dbReference>
<dbReference type="EMBL" id="JADQUG010000033">
    <property type="protein sequence ID" value="MBG9354605.1"/>
    <property type="molecule type" value="Genomic_DNA"/>
</dbReference>
<dbReference type="InterPro" id="IPR006162">
    <property type="entry name" value="Ppantetheine_attach_site"/>
</dbReference>
<dbReference type="Proteomes" id="UP000615580">
    <property type="component" value="Unassembled WGS sequence"/>
</dbReference>
<dbReference type="Gene3D" id="3.40.366.10">
    <property type="entry name" value="Malonyl-Coenzyme A Acyl Carrier Protein, domain 2"/>
    <property type="match status" value="1"/>
</dbReference>
<comment type="caution">
    <text evidence="8">The sequence shown here is derived from an EMBL/GenBank/DDBJ whole genome shotgun (WGS) entry which is preliminary data.</text>
</comment>
<evidence type="ECO:0000256" key="1">
    <source>
        <dbReference type="ARBA" id="ARBA00001957"/>
    </source>
</evidence>
<dbReference type="InterPro" id="IPR001227">
    <property type="entry name" value="Ac_transferase_dom_sf"/>
</dbReference>
<dbReference type="Gene3D" id="3.30.559.30">
    <property type="entry name" value="Nonribosomal peptide synthetase, condensation domain"/>
    <property type="match status" value="2"/>
</dbReference>